<accession>X0SCV1</accession>
<protein>
    <submittedName>
        <fullName evidence="1">Uncharacterized protein</fullName>
    </submittedName>
</protein>
<dbReference type="InterPro" id="IPR011256">
    <property type="entry name" value="Reg_factor_effector_dom_sf"/>
</dbReference>
<gene>
    <name evidence="1" type="ORF">S01H1_01273</name>
</gene>
<organism evidence="1">
    <name type="scientific">marine sediment metagenome</name>
    <dbReference type="NCBI Taxonomy" id="412755"/>
    <lineage>
        <taxon>unclassified sequences</taxon>
        <taxon>metagenomes</taxon>
        <taxon>ecological metagenomes</taxon>
    </lineage>
</organism>
<feature type="non-terminal residue" evidence="1">
    <location>
        <position position="39"/>
    </location>
</feature>
<dbReference type="Gene3D" id="3.20.80.10">
    <property type="entry name" value="Regulatory factor, effector binding domain"/>
    <property type="match status" value="1"/>
</dbReference>
<dbReference type="EMBL" id="BARS01000537">
    <property type="protein sequence ID" value="GAF78849.1"/>
    <property type="molecule type" value="Genomic_DNA"/>
</dbReference>
<name>X0SCV1_9ZZZZ</name>
<proteinExistence type="predicted"/>
<dbReference type="AlphaFoldDB" id="X0SCV1"/>
<comment type="caution">
    <text evidence="1">The sequence shown here is derived from an EMBL/GenBank/DDBJ whole genome shotgun (WGS) entry which is preliminary data.</text>
</comment>
<reference evidence="1" key="1">
    <citation type="journal article" date="2014" name="Front. Microbiol.">
        <title>High frequency of phylogenetically diverse reductive dehalogenase-homologous genes in deep subseafloor sedimentary metagenomes.</title>
        <authorList>
            <person name="Kawai M."/>
            <person name="Futagami T."/>
            <person name="Toyoda A."/>
            <person name="Takaki Y."/>
            <person name="Nishi S."/>
            <person name="Hori S."/>
            <person name="Arai W."/>
            <person name="Tsubouchi T."/>
            <person name="Morono Y."/>
            <person name="Uchiyama I."/>
            <person name="Ito T."/>
            <person name="Fujiyama A."/>
            <person name="Inagaki F."/>
            <person name="Takami H."/>
        </authorList>
    </citation>
    <scope>NUCLEOTIDE SEQUENCE</scope>
    <source>
        <strain evidence="1">Expedition CK06-06</strain>
    </source>
</reference>
<evidence type="ECO:0000313" key="1">
    <source>
        <dbReference type="EMBL" id="GAF78849.1"/>
    </source>
</evidence>
<sequence length="39" mass="4291">MSYKCELVEQPPQPTLSIRTTTNIKNLPQELGKAYGAIG</sequence>